<dbReference type="InterPro" id="IPR025346">
    <property type="entry name" value="DUF4250"/>
</dbReference>
<name>A0A9D1TRU8_9FIRM</name>
<protein>
    <submittedName>
        <fullName evidence="1">DUF4250 domain-containing protein</fullName>
    </submittedName>
</protein>
<evidence type="ECO:0000313" key="2">
    <source>
        <dbReference type="Proteomes" id="UP000823990"/>
    </source>
</evidence>
<comment type="caution">
    <text evidence="1">The sequence shown here is derived from an EMBL/GenBank/DDBJ whole genome shotgun (WGS) entry which is preliminary data.</text>
</comment>
<proteinExistence type="predicted"/>
<evidence type="ECO:0000313" key="1">
    <source>
        <dbReference type="EMBL" id="HIW02587.1"/>
    </source>
</evidence>
<dbReference type="EMBL" id="DXHS01000070">
    <property type="protein sequence ID" value="HIW02587.1"/>
    <property type="molecule type" value="Genomic_DNA"/>
</dbReference>
<gene>
    <name evidence="1" type="ORF">H9892_04540</name>
</gene>
<dbReference type="Pfam" id="PF14056">
    <property type="entry name" value="DUF4250"/>
    <property type="match status" value="1"/>
</dbReference>
<organism evidence="1 2">
    <name type="scientific">Candidatus Protoclostridium stercorigallinarum</name>
    <dbReference type="NCBI Taxonomy" id="2838741"/>
    <lineage>
        <taxon>Bacteria</taxon>
        <taxon>Bacillati</taxon>
        <taxon>Bacillota</taxon>
        <taxon>Clostridia</taxon>
        <taxon>Candidatus Protoclostridium</taxon>
    </lineage>
</organism>
<sequence length="57" mass="6431">MLPKDPYILLSYVNMKLRNNYSSLAELCEEEGASEDEIVSALASVGFVYDPEQNAFR</sequence>
<accession>A0A9D1TRU8</accession>
<reference evidence="1" key="2">
    <citation type="submission" date="2021-04" db="EMBL/GenBank/DDBJ databases">
        <authorList>
            <person name="Gilroy R."/>
        </authorList>
    </citation>
    <scope>NUCLEOTIDE SEQUENCE</scope>
    <source>
        <strain evidence="1">12435</strain>
    </source>
</reference>
<dbReference type="AlphaFoldDB" id="A0A9D1TRU8"/>
<dbReference type="Proteomes" id="UP000823990">
    <property type="component" value="Unassembled WGS sequence"/>
</dbReference>
<reference evidence="1" key="1">
    <citation type="journal article" date="2021" name="PeerJ">
        <title>Extensive microbial diversity within the chicken gut microbiome revealed by metagenomics and culture.</title>
        <authorList>
            <person name="Gilroy R."/>
            <person name="Ravi A."/>
            <person name="Getino M."/>
            <person name="Pursley I."/>
            <person name="Horton D.L."/>
            <person name="Alikhan N.F."/>
            <person name="Baker D."/>
            <person name="Gharbi K."/>
            <person name="Hall N."/>
            <person name="Watson M."/>
            <person name="Adriaenssens E.M."/>
            <person name="Foster-Nyarko E."/>
            <person name="Jarju S."/>
            <person name="Secka A."/>
            <person name="Antonio M."/>
            <person name="Oren A."/>
            <person name="Chaudhuri R.R."/>
            <person name="La Ragione R."/>
            <person name="Hildebrand F."/>
            <person name="Pallen M.J."/>
        </authorList>
    </citation>
    <scope>NUCLEOTIDE SEQUENCE</scope>
    <source>
        <strain evidence="1">12435</strain>
    </source>
</reference>